<proteinExistence type="predicted"/>
<evidence type="ECO:0000313" key="1">
    <source>
        <dbReference type="EMBL" id="KWV85510.1"/>
    </source>
</evidence>
<organism evidence="1 2">
    <name type="scientific">Pseudomonas fluorescens</name>
    <dbReference type="NCBI Taxonomy" id="294"/>
    <lineage>
        <taxon>Bacteria</taxon>
        <taxon>Pseudomonadati</taxon>
        <taxon>Pseudomonadota</taxon>
        <taxon>Gammaproteobacteria</taxon>
        <taxon>Pseudomonadales</taxon>
        <taxon>Pseudomonadaceae</taxon>
        <taxon>Pseudomonas</taxon>
    </lineage>
</organism>
<accession>A0A109LDG6</accession>
<gene>
    <name evidence="1" type="ORF">PFLmoz3_04754</name>
</gene>
<protein>
    <submittedName>
        <fullName evidence="1">Uncharacterized protein</fullName>
    </submittedName>
</protein>
<dbReference type="EMBL" id="LCYA01000128">
    <property type="protein sequence ID" value="KWV85510.1"/>
    <property type="molecule type" value="Genomic_DNA"/>
</dbReference>
<evidence type="ECO:0000313" key="2">
    <source>
        <dbReference type="Proteomes" id="UP000061348"/>
    </source>
</evidence>
<dbReference type="Proteomes" id="UP000061348">
    <property type="component" value="Unassembled WGS sequence"/>
</dbReference>
<dbReference type="AlphaFoldDB" id="A0A109LDG6"/>
<name>A0A109LDG6_PSEFL</name>
<reference evidence="1 2" key="1">
    <citation type="submission" date="2015-05" db="EMBL/GenBank/DDBJ databases">
        <title>A genomic and transcriptomic approach to investigate the blue pigment phenotype in Pseudomonas fluorescens.</title>
        <authorList>
            <person name="Andreani N.A."/>
            <person name="Cardazzo B."/>
        </authorList>
    </citation>
    <scope>NUCLEOTIDE SEQUENCE [LARGE SCALE GENOMIC DNA]</scope>
    <source>
        <strain evidence="1 2">Ps_22</strain>
    </source>
</reference>
<comment type="caution">
    <text evidence="1">The sequence shown here is derived from an EMBL/GenBank/DDBJ whole genome shotgun (WGS) entry which is preliminary data.</text>
</comment>
<sequence length="113" mass="10715">MFDAGVAGGDEVEVAAGGEVGVVASGESASVGEVAAGVDGEVFAGDDGAGAGVGEGAHAGAVTYLDGGGLVGDVAFERREADLFAADFAGHGVADAVLGEQVEVLPASTRPPV</sequence>
<dbReference type="PATRIC" id="fig|294.194.peg.5269"/>